<accession>A0A9P7FII7</accession>
<keyword evidence="1" id="KW-0677">Repeat</keyword>
<sequence>MLSHSILPPAFMGEHTHQSSTNSARHQTFSPALASSPALTSSSHLPLHSHPTSRSPALTLSTCARIFTPPLRMVTISIIEDISRAPGDQRAQYTGTFMNLLLKNLQSVTVTWHESPASREPSAIRTAIDDTGASPAL</sequence>
<feature type="compositionally biased region" description="Polar residues" evidence="2">
    <location>
        <begin position="18"/>
        <end position="29"/>
    </location>
</feature>
<reference evidence="4" key="1">
    <citation type="journal article" date="2020" name="New Phytol.">
        <title>Comparative genomics reveals dynamic genome evolution in host specialist ectomycorrhizal fungi.</title>
        <authorList>
            <person name="Lofgren L.A."/>
            <person name="Nguyen N.H."/>
            <person name="Vilgalys R."/>
            <person name="Ruytinx J."/>
            <person name="Liao H.L."/>
            <person name="Branco S."/>
            <person name="Kuo A."/>
            <person name="LaButti K."/>
            <person name="Lipzen A."/>
            <person name="Andreopoulos W."/>
            <person name="Pangilinan J."/>
            <person name="Riley R."/>
            <person name="Hundley H."/>
            <person name="Na H."/>
            <person name="Barry K."/>
            <person name="Grigoriev I.V."/>
            <person name="Stajich J.E."/>
            <person name="Kennedy P.G."/>
        </authorList>
    </citation>
    <scope>NUCLEOTIDE SEQUENCE</scope>
    <source>
        <strain evidence="4">FC423</strain>
    </source>
</reference>
<dbReference type="EMBL" id="JABBWM010000004">
    <property type="protein sequence ID" value="KAG2117893.1"/>
    <property type="molecule type" value="Genomic_DNA"/>
</dbReference>
<dbReference type="InterPro" id="IPR058584">
    <property type="entry name" value="IMB1_TNPO1-like_TPR"/>
</dbReference>
<dbReference type="AlphaFoldDB" id="A0A9P7FII7"/>
<evidence type="ECO:0000256" key="1">
    <source>
        <dbReference type="ARBA" id="ARBA00022737"/>
    </source>
</evidence>
<gene>
    <name evidence="4" type="ORF">F5147DRAFT_768035</name>
</gene>
<dbReference type="RefSeq" id="XP_041298410.1">
    <property type="nucleotide sequence ID" value="XM_041440929.1"/>
</dbReference>
<feature type="region of interest" description="Disordered" evidence="2">
    <location>
        <begin position="11"/>
        <end position="55"/>
    </location>
</feature>
<keyword evidence="5" id="KW-1185">Reference proteome</keyword>
<dbReference type="Pfam" id="PF25574">
    <property type="entry name" value="TPR_IMB1"/>
    <property type="match status" value="1"/>
</dbReference>
<evidence type="ECO:0000313" key="4">
    <source>
        <dbReference type="EMBL" id="KAG2117893.1"/>
    </source>
</evidence>
<proteinExistence type="predicted"/>
<protein>
    <recommendedName>
        <fullName evidence="3">Importin subunit beta-1/Transportin-1-like TPR repeats domain-containing protein</fullName>
    </recommendedName>
</protein>
<feature type="region of interest" description="Disordered" evidence="2">
    <location>
        <begin position="116"/>
        <end position="137"/>
    </location>
</feature>
<evidence type="ECO:0000313" key="5">
    <source>
        <dbReference type="Proteomes" id="UP000823399"/>
    </source>
</evidence>
<dbReference type="Proteomes" id="UP000823399">
    <property type="component" value="Unassembled WGS sequence"/>
</dbReference>
<evidence type="ECO:0000259" key="3">
    <source>
        <dbReference type="Pfam" id="PF25574"/>
    </source>
</evidence>
<comment type="caution">
    <text evidence="4">The sequence shown here is derived from an EMBL/GenBank/DDBJ whole genome shotgun (WGS) entry which is preliminary data.</text>
</comment>
<dbReference type="GeneID" id="64703188"/>
<dbReference type="OrthoDB" id="2685607at2759"/>
<feature type="compositionally biased region" description="Low complexity" evidence="2">
    <location>
        <begin position="30"/>
        <end position="53"/>
    </location>
</feature>
<name>A0A9P7FII7_9AGAM</name>
<feature type="domain" description="Importin subunit beta-1/Transportin-1-like TPR repeats" evidence="3">
    <location>
        <begin position="70"/>
        <end position="111"/>
    </location>
</feature>
<evidence type="ECO:0000256" key="2">
    <source>
        <dbReference type="SAM" id="MobiDB-lite"/>
    </source>
</evidence>
<organism evidence="4 5">
    <name type="scientific">Suillus discolor</name>
    <dbReference type="NCBI Taxonomy" id="1912936"/>
    <lineage>
        <taxon>Eukaryota</taxon>
        <taxon>Fungi</taxon>
        <taxon>Dikarya</taxon>
        <taxon>Basidiomycota</taxon>
        <taxon>Agaricomycotina</taxon>
        <taxon>Agaricomycetes</taxon>
        <taxon>Agaricomycetidae</taxon>
        <taxon>Boletales</taxon>
        <taxon>Suillineae</taxon>
        <taxon>Suillaceae</taxon>
        <taxon>Suillus</taxon>
    </lineage>
</organism>